<dbReference type="Pfam" id="PF00589">
    <property type="entry name" value="Phage_integrase"/>
    <property type="match status" value="1"/>
</dbReference>
<dbReference type="InterPro" id="IPR011010">
    <property type="entry name" value="DNA_brk_join_enz"/>
</dbReference>
<protein>
    <submittedName>
        <fullName evidence="3">Site-specific integrase</fullName>
    </submittedName>
</protein>
<organism evidence="3 4">
    <name type="scientific">Alitiscatomonas aceti</name>
    <dbReference type="NCBI Taxonomy" id="2981724"/>
    <lineage>
        <taxon>Bacteria</taxon>
        <taxon>Bacillati</taxon>
        <taxon>Bacillota</taxon>
        <taxon>Clostridia</taxon>
        <taxon>Lachnospirales</taxon>
        <taxon>Lachnospiraceae</taxon>
        <taxon>Alitiscatomonas</taxon>
    </lineage>
</organism>
<evidence type="ECO:0000259" key="2">
    <source>
        <dbReference type="PROSITE" id="PS51898"/>
    </source>
</evidence>
<evidence type="ECO:0000313" key="4">
    <source>
        <dbReference type="Proteomes" id="UP001652395"/>
    </source>
</evidence>
<dbReference type="InterPro" id="IPR002104">
    <property type="entry name" value="Integrase_catalytic"/>
</dbReference>
<dbReference type="EMBL" id="JAOQJF010000015">
    <property type="protein sequence ID" value="MCU6800095.1"/>
    <property type="molecule type" value="Genomic_DNA"/>
</dbReference>
<gene>
    <name evidence="3" type="ORF">OCV69_09130</name>
</gene>
<reference evidence="3 4" key="1">
    <citation type="journal article" date="2021" name="ISME Commun">
        <title>Automated analysis of genomic sequences facilitates high-throughput and comprehensive description of bacteria.</title>
        <authorList>
            <person name="Hitch T.C.A."/>
        </authorList>
    </citation>
    <scope>NUCLEOTIDE SEQUENCE [LARGE SCALE GENOMIC DNA]</scope>
    <source>
        <strain evidence="4">f_CCE</strain>
    </source>
</reference>
<keyword evidence="4" id="KW-1185">Reference proteome</keyword>
<evidence type="ECO:0000313" key="3">
    <source>
        <dbReference type="EMBL" id="MCU6800095.1"/>
    </source>
</evidence>
<dbReference type="SUPFAM" id="SSF56349">
    <property type="entry name" value="DNA breaking-rejoining enzymes"/>
    <property type="match status" value="1"/>
</dbReference>
<proteinExistence type="predicted"/>
<dbReference type="Gene3D" id="1.10.443.10">
    <property type="entry name" value="Intergrase catalytic core"/>
    <property type="match status" value="1"/>
</dbReference>
<dbReference type="CDD" id="cd00397">
    <property type="entry name" value="DNA_BRE_C"/>
    <property type="match status" value="1"/>
</dbReference>
<dbReference type="Proteomes" id="UP001652395">
    <property type="component" value="Unassembled WGS sequence"/>
</dbReference>
<keyword evidence="1" id="KW-0233">DNA recombination</keyword>
<evidence type="ECO:0000256" key="1">
    <source>
        <dbReference type="ARBA" id="ARBA00023172"/>
    </source>
</evidence>
<dbReference type="InterPro" id="IPR013762">
    <property type="entry name" value="Integrase-like_cat_sf"/>
</dbReference>
<name>A0ABT2UZM1_9FIRM</name>
<accession>A0ABT2UZM1</accession>
<dbReference type="PROSITE" id="PS51898">
    <property type="entry name" value="TYR_RECOMBINASE"/>
    <property type="match status" value="1"/>
</dbReference>
<feature type="domain" description="Tyr recombinase" evidence="2">
    <location>
        <begin position="1"/>
        <end position="139"/>
    </location>
</feature>
<sequence length="164" mass="19022">MLGGGAYYWDGEDAWIKVYQIKMKAEKMIPISLVLYQIMKIYINKHHIKPTDFLFKSKDGGAYRTGTFVKGFKANCKKYGIHISGETFKTHDYRHTLASSFYDEGVSIQTIRDYLGHNNENMTKQYIDYMPKRIEQANKEYFNQAENLLATGIIPKKRGEKTGK</sequence>
<comment type="caution">
    <text evidence="3">The sequence shown here is derived from an EMBL/GenBank/DDBJ whole genome shotgun (WGS) entry which is preliminary data.</text>
</comment>